<sequence length="116" mass="13332">MSQQQESAPLNASYYSKNQDNVPFVINSDEGGYEVNPQITIVDAESDKKAFWLFVLGFPIFFLPLWIVCCILYARSKSEKAKKYGVMSGYFVIFNFAFWVLVIQFVIVPLAMMYSK</sequence>
<evidence type="ECO:0000313" key="2">
    <source>
        <dbReference type="EMBL" id="EFC49999.1"/>
    </source>
</evidence>
<proteinExistence type="predicted"/>
<evidence type="ECO:0000313" key="3">
    <source>
        <dbReference type="Proteomes" id="UP000006671"/>
    </source>
</evidence>
<organism evidence="3">
    <name type="scientific">Naegleria gruberi</name>
    <name type="common">Amoeba</name>
    <dbReference type="NCBI Taxonomy" id="5762"/>
    <lineage>
        <taxon>Eukaryota</taxon>
        <taxon>Discoba</taxon>
        <taxon>Heterolobosea</taxon>
        <taxon>Tetramitia</taxon>
        <taxon>Eutetramitia</taxon>
        <taxon>Vahlkampfiidae</taxon>
        <taxon>Naegleria</taxon>
    </lineage>
</organism>
<keyword evidence="1" id="KW-0812">Transmembrane</keyword>
<evidence type="ECO:0000256" key="1">
    <source>
        <dbReference type="SAM" id="Phobius"/>
    </source>
</evidence>
<dbReference type="Proteomes" id="UP000006671">
    <property type="component" value="Unassembled WGS sequence"/>
</dbReference>
<dbReference type="AlphaFoldDB" id="D2UZV4"/>
<keyword evidence="1" id="KW-1133">Transmembrane helix</keyword>
<dbReference type="OrthoDB" id="10256011at2759"/>
<reference evidence="2 3" key="1">
    <citation type="journal article" date="2010" name="Cell">
        <title>The genome of Naegleria gruberi illuminates early eukaryotic versatility.</title>
        <authorList>
            <person name="Fritz-Laylin L.K."/>
            <person name="Prochnik S.E."/>
            <person name="Ginger M.L."/>
            <person name="Dacks J.B."/>
            <person name="Carpenter M.L."/>
            <person name="Field M.C."/>
            <person name="Kuo A."/>
            <person name="Paredez A."/>
            <person name="Chapman J."/>
            <person name="Pham J."/>
            <person name="Shu S."/>
            <person name="Neupane R."/>
            <person name="Cipriano M."/>
            <person name="Mancuso J."/>
            <person name="Tu H."/>
            <person name="Salamov A."/>
            <person name="Lindquist E."/>
            <person name="Shapiro H."/>
            <person name="Lucas S."/>
            <person name="Grigoriev I.V."/>
            <person name="Cande W.Z."/>
            <person name="Fulton C."/>
            <person name="Rokhsar D.S."/>
            <person name="Dawson S.C."/>
        </authorList>
    </citation>
    <scope>NUCLEOTIDE SEQUENCE [LARGE SCALE GENOMIC DNA]</scope>
    <source>
        <strain evidence="2 3">NEG-M</strain>
    </source>
</reference>
<feature type="transmembrane region" description="Helical" evidence="1">
    <location>
        <begin position="86"/>
        <end position="114"/>
    </location>
</feature>
<keyword evidence="3" id="KW-1185">Reference proteome</keyword>
<dbReference type="VEuPathDB" id="AmoebaDB:NAEGRDRAFT_62075"/>
<protein>
    <submittedName>
        <fullName evidence="2">Predicted protein</fullName>
    </submittedName>
</protein>
<dbReference type="EMBL" id="GG738846">
    <property type="protein sequence ID" value="EFC49999.1"/>
    <property type="molecule type" value="Genomic_DNA"/>
</dbReference>
<dbReference type="OMA" id="LWIVCCI"/>
<dbReference type="KEGG" id="ngr:NAEGRDRAFT_62075"/>
<dbReference type="InParanoid" id="D2UZV4"/>
<accession>D2UZV4</accession>
<dbReference type="RefSeq" id="XP_002682743.1">
    <property type="nucleotide sequence ID" value="XM_002682697.1"/>
</dbReference>
<gene>
    <name evidence="2" type="ORF">NAEGRDRAFT_62075</name>
</gene>
<dbReference type="GeneID" id="8858914"/>
<keyword evidence="1" id="KW-0472">Membrane</keyword>
<name>D2UZV4_NAEGR</name>
<feature type="transmembrane region" description="Helical" evidence="1">
    <location>
        <begin position="50"/>
        <end position="74"/>
    </location>
</feature>